<protein>
    <submittedName>
        <fullName evidence="8">MFS transporter</fullName>
    </submittedName>
</protein>
<comment type="similarity">
    <text evidence="2">Belongs to the nucleobase:cation symporter-2 (NCS2) (TC 2.A.40) family. Azg-like subfamily.</text>
</comment>
<dbReference type="Pfam" id="PF00860">
    <property type="entry name" value="Xan_ur_permease"/>
    <property type="match status" value="1"/>
</dbReference>
<evidence type="ECO:0000256" key="7">
    <source>
        <dbReference type="SAM" id="Phobius"/>
    </source>
</evidence>
<evidence type="ECO:0000256" key="4">
    <source>
        <dbReference type="ARBA" id="ARBA00022692"/>
    </source>
</evidence>
<evidence type="ECO:0000256" key="3">
    <source>
        <dbReference type="ARBA" id="ARBA00022448"/>
    </source>
</evidence>
<dbReference type="GO" id="GO:0005345">
    <property type="term" value="F:purine nucleobase transmembrane transporter activity"/>
    <property type="evidence" value="ECO:0007669"/>
    <property type="project" value="TreeGrafter"/>
</dbReference>
<organism evidence="8 9">
    <name type="scientific">Actinoallomurus iriomotensis</name>
    <dbReference type="NCBI Taxonomy" id="478107"/>
    <lineage>
        <taxon>Bacteria</taxon>
        <taxon>Bacillati</taxon>
        <taxon>Actinomycetota</taxon>
        <taxon>Actinomycetes</taxon>
        <taxon>Streptosporangiales</taxon>
        <taxon>Thermomonosporaceae</taxon>
        <taxon>Actinoallomurus</taxon>
    </lineage>
</organism>
<feature type="transmembrane region" description="Helical" evidence="7">
    <location>
        <begin position="116"/>
        <end position="135"/>
    </location>
</feature>
<dbReference type="EMBL" id="BSTJ01000003">
    <property type="protein sequence ID" value="GLY74534.1"/>
    <property type="molecule type" value="Genomic_DNA"/>
</dbReference>
<evidence type="ECO:0000256" key="2">
    <source>
        <dbReference type="ARBA" id="ARBA00005697"/>
    </source>
</evidence>
<accession>A0A9W6RFB5</accession>
<feature type="transmembrane region" description="Helical" evidence="7">
    <location>
        <begin position="89"/>
        <end position="110"/>
    </location>
</feature>
<evidence type="ECO:0000256" key="1">
    <source>
        <dbReference type="ARBA" id="ARBA00004127"/>
    </source>
</evidence>
<feature type="transmembrane region" description="Helical" evidence="7">
    <location>
        <begin position="147"/>
        <end position="165"/>
    </location>
</feature>
<dbReference type="PANTHER" id="PTHR43337">
    <property type="entry name" value="XANTHINE/URACIL PERMEASE C887.17-RELATED"/>
    <property type="match status" value="1"/>
</dbReference>
<name>A0A9W6RFB5_9ACTN</name>
<evidence type="ECO:0000256" key="5">
    <source>
        <dbReference type="ARBA" id="ARBA00022989"/>
    </source>
</evidence>
<dbReference type="GO" id="GO:0005886">
    <property type="term" value="C:plasma membrane"/>
    <property type="evidence" value="ECO:0007669"/>
    <property type="project" value="TreeGrafter"/>
</dbReference>
<dbReference type="AlphaFoldDB" id="A0A9W6RFB5"/>
<feature type="transmembrane region" description="Helical" evidence="7">
    <location>
        <begin position="33"/>
        <end position="55"/>
    </location>
</feature>
<feature type="transmembrane region" description="Helical" evidence="7">
    <location>
        <begin position="61"/>
        <end position="82"/>
    </location>
</feature>
<dbReference type="GO" id="GO:0012505">
    <property type="term" value="C:endomembrane system"/>
    <property type="evidence" value="ECO:0007669"/>
    <property type="project" value="UniProtKB-SubCell"/>
</dbReference>
<keyword evidence="4 7" id="KW-0812">Transmembrane</keyword>
<evidence type="ECO:0000256" key="6">
    <source>
        <dbReference type="ARBA" id="ARBA00023136"/>
    </source>
</evidence>
<keyword evidence="6 7" id="KW-0472">Membrane</keyword>
<feature type="transmembrane region" description="Helical" evidence="7">
    <location>
        <begin position="465"/>
        <end position="487"/>
    </location>
</feature>
<comment type="caution">
    <text evidence="8">The sequence shown here is derived from an EMBL/GenBank/DDBJ whole genome shotgun (WGS) entry which is preliminary data.</text>
</comment>
<feature type="transmembrane region" description="Helical" evidence="7">
    <location>
        <begin position="193"/>
        <end position="211"/>
    </location>
</feature>
<gene>
    <name evidence="8" type="primary">pbuG</name>
    <name evidence="8" type="ORF">Airi01_028010</name>
</gene>
<dbReference type="Proteomes" id="UP001165135">
    <property type="component" value="Unassembled WGS sequence"/>
</dbReference>
<feature type="transmembrane region" description="Helical" evidence="7">
    <location>
        <begin position="370"/>
        <end position="390"/>
    </location>
</feature>
<dbReference type="InterPro" id="IPR006043">
    <property type="entry name" value="NCS2"/>
</dbReference>
<comment type="subcellular location">
    <subcellularLocation>
        <location evidence="1">Endomembrane system</location>
        <topology evidence="1">Multi-pass membrane protein</topology>
    </subcellularLocation>
</comment>
<keyword evidence="3" id="KW-0813">Transport</keyword>
<feature type="transmembrane region" description="Helical" evidence="7">
    <location>
        <begin position="280"/>
        <end position="302"/>
    </location>
</feature>
<dbReference type="InterPro" id="IPR045018">
    <property type="entry name" value="Azg-like"/>
</dbReference>
<proteinExistence type="inferred from homology"/>
<dbReference type="PANTHER" id="PTHR43337:SF1">
    <property type="entry name" value="XANTHINE_URACIL PERMEASE C887.17-RELATED"/>
    <property type="match status" value="1"/>
</dbReference>
<keyword evidence="5 7" id="KW-1133">Transmembrane helix</keyword>
<evidence type="ECO:0000313" key="9">
    <source>
        <dbReference type="Proteomes" id="UP001165135"/>
    </source>
</evidence>
<evidence type="ECO:0000313" key="8">
    <source>
        <dbReference type="EMBL" id="GLY74534.1"/>
    </source>
</evidence>
<feature type="transmembrane region" description="Helical" evidence="7">
    <location>
        <begin position="218"/>
        <end position="238"/>
    </location>
</feature>
<reference evidence="8" key="1">
    <citation type="submission" date="2023-03" db="EMBL/GenBank/DDBJ databases">
        <title>Actinoallomurus iriomotensis NBRC 103681.</title>
        <authorList>
            <person name="Ichikawa N."/>
            <person name="Sato H."/>
            <person name="Tonouchi N."/>
        </authorList>
    </citation>
    <scope>NUCLEOTIDE SEQUENCE</scope>
    <source>
        <strain evidence="8">NBRC 103681</strain>
    </source>
</reference>
<sequence length="490" mass="50657">MTTTTVAAEPRNGLDRYFKITERGSTMGREIRGGLATFFTMAYIVVLNPLIIGTVPDKTGAVLGIPKVAAATALVAGVMTIIMGVAGRFPLAIATGLGLNAFVAATLAPAMTWPEAMGLVVIEGIVIAVLVLTGFRTAIFRAVPEGLKAAIGVGIGLFIALIGFVDGGFVRRVPNEAGTTVPVQLGISNNLQSWPALVFVLGLLVTAVLVARRVKGAILIGIVGTTILAIIVEALSHAGPTVVKPGVVNPKGWSLNVPKLPGIHHIAGTPDLSLIGHFTLYGSFARVGVLAAVLFAFTLVLADFFDAMGTVVGIGSEAGLLDERGAPPNIGTILFVDGIAAAAGGAGSVSSATGYVESAAGVGEGARTGLANVVTGVLFLVAMFLAPIVQIVPFEAATPALVVVGFLMMSQIRRIDFSDYEIAIPAFLTMVIMPFTYSITNGMGAGFISYVVIKTVRGRAREVHPLLWLVAVLFVAYYAIVPIKVILGVD</sequence>
<feature type="transmembrane region" description="Helical" evidence="7">
    <location>
        <begin position="424"/>
        <end position="453"/>
    </location>
</feature>